<keyword evidence="1" id="KW-0547">Nucleotide-binding</keyword>
<dbReference type="PRINTS" id="PR01590">
    <property type="entry name" value="HTHFIS"/>
</dbReference>
<dbReference type="InterPro" id="IPR058031">
    <property type="entry name" value="AAA_lid_NorR"/>
</dbReference>
<keyword evidence="3" id="KW-0805">Transcription regulation</keyword>
<dbReference type="PANTHER" id="PTHR32071">
    <property type="entry name" value="TRANSCRIPTIONAL REGULATORY PROTEIN"/>
    <property type="match status" value="1"/>
</dbReference>
<keyword evidence="5" id="KW-0804">Transcription</keyword>
<dbReference type="InterPro" id="IPR025943">
    <property type="entry name" value="Sigma_54_int_dom_ATP-bd_2"/>
</dbReference>
<dbReference type="InterPro" id="IPR010524">
    <property type="entry name" value="Sig_transdc_resp-reg_PrpR_N"/>
</dbReference>
<keyword evidence="8" id="KW-1185">Reference proteome</keyword>
<name>A0ABR7HVV9_9FIRM</name>
<gene>
    <name evidence="7" type="ORF">H8S34_12540</name>
</gene>
<keyword evidence="4" id="KW-0238">DNA-binding</keyword>
<dbReference type="Pfam" id="PF06506">
    <property type="entry name" value="PrpR_N"/>
    <property type="match status" value="1"/>
</dbReference>
<dbReference type="InterPro" id="IPR002197">
    <property type="entry name" value="HTH_Fis"/>
</dbReference>
<proteinExistence type="predicted"/>
<dbReference type="EMBL" id="JACOPR010000008">
    <property type="protein sequence ID" value="MBC5731648.1"/>
    <property type="molecule type" value="Genomic_DNA"/>
</dbReference>
<dbReference type="SMART" id="SM00382">
    <property type="entry name" value="AAA"/>
    <property type="match status" value="1"/>
</dbReference>
<dbReference type="PANTHER" id="PTHR32071:SF121">
    <property type="entry name" value="SIGMA L-DEPENDENT TRANSCRIPTIONAL REGULATOR YQIR-RELATED"/>
    <property type="match status" value="1"/>
</dbReference>
<feature type="domain" description="Sigma-54 factor interaction" evidence="6">
    <location>
        <begin position="320"/>
        <end position="550"/>
    </location>
</feature>
<reference evidence="7 8" key="1">
    <citation type="submission" date="2020-08" db="EMBL/GenBank/DDBJ databases">
        <title>Genome public.</title>
        <authorList>
            <person name="Liu C."/>
            <person name="Sun Q."/>
        </authorList>
    </citation>
    <scope>NUCLEOTIDE SEQUENCE [LARGE SCALE GENOMIC DNA]</scope>
    <source>
        <strain evidence="7 8">New-38</strain>
    </source>
</reference>
<dbReference type="PROSITE" id="PS00675">
    <property type="entry name" value="SIGMA54_INTERACT_1"/>
    <property type="match status" value="1"/>
</dbReference>
<dbReference type="PROSITE" id="PS00688">
    <property type="entry name" value="SIGMA54_INTERACT_3"/>
    <property type="match status" value="1"/>
</dbReference>
<evidence type="ECO:0000313" key="7">
    <source>
        <dbReference type="EMBL" id="MBC5731648.1"/>
    </source>
</evidence>
<dbReference type="SUPFAM" id="SSF55785">
    <property type="entry name" value="PYP-like sensor domain (PAS domain)"/>
    <property type="match status" value="1"/>
</dbReference>
<comment type="caution">
    <text evidence="7">The sequence shown here is derived from an EMBL/GenBank/DDBJ whole genome shotgun (WGS) entry which is preliminary data.</text>
</comment>
<evidence type="ECO:0000259" key="6">
    <source>
        <dbReference type="PROSITE" id="PS50045"/>
    </source>
</evidence>
<dbReference type="CDD" id="cd00009">
    <property type="entry name" value="AAA"/>
    <property type="match status" value="1"/>
</dbReference>
<dbReference type="SUPFAM" id="SSF46689">
    <property type="entry name" value="Homeodomain-like"/>
    <property type="match status" value="1"/>
</dbReference>
<dbReference type="Pfam" id="PF25601">
    <property type="entry name" value="AAA_lid_14"/>
    <property type="match status" value="1"/>
</dbReference>
<dbReference type="PROSITE" id="PS00676">
    <property type="entry name" value="SIGMA54_INTERACT_2"/>
    <property type="match status" value="1"/>
</dbReference>
<dbReference type="SUPFAM" id="SSF159800">
    <property type="entry name" value="PrpR receptor domain-like"/>
    <property type="match status" value="1"/>
</dbReference>
<dbReference type="Pfam" id="PF02954">
    <property type="entry name" value="HTH_8"/>
    <property type="match status" value="1"/>
</dbReference>
<organism evidence="7 8">
    <name type="scientific">Pseudoflavonifractor hominis</name>
    <dbReference type="NCBI Taxonomy" id="2763059"/>
    <lineage>
        <taxon>Bacteria</taxon>
        <taxon>Bacillati</taxon>
        <taxon>Bacillota</taxon>
        <taxon>Clostridia</taxon>
        <taxon>Eubacteriales</taxon>
        <taxon>Oscillospiraceae</taxon>
        <taxon>Pseudoflavonifractor</taxon>
    </lineage>
</organism>
<dbReference type="InterPro" id="IPR035965">
    <property type="entry name" value="PAS-like_dom_sf"/>
</dbReference>
<dbReference type="InterPro" id="IPR009057">
    <property type="entry name" value="Homeodomain-like_sf"/>
</dbReference>
<dbReference type="SUPFAM" id="SSF52540">
    <property type="entry name" value="P-loop containing nucleoside triphosphate hydrolases"/>
    <property type="match status" value="1"/>
</dbReference>
<dbReference type="InterPro" id="IPR000014">
    <property type="entry name" value="PAS"/>
</dbReference>
<dbReference type="InterPro" id="IPR003593">
    <property type="entry name" value="AAA+_ATPase"/>
</dbReference>
<dbReference type="InterPro" id="IPR027417">
    <property type="entry name" value="P-loop_NTPase"/>
</dbReference>
<dbReference type="PROSITE" id="PS50045">
    <property type="entry name" value="SIGMA54_INTERACT_4"/>
    <property type="match status" value="1"/>
</dbReference>
<dbReference type="Gene3D" id="3.40.50.300">
    <property type="entry name" value="P-loop containing nucleotide triphosphate hydrolases"/>
    <property type="match status" value="1"/>
</dbReference>
<sequence length="625" mass="70750">MYHITFLAPYPGCIPLIEQVFQERPDRDQIQYEILPDYYNNQLEHVTGEAIISRGFTAHTMKRLNIPGAELTASGYDVVRAVDHCVKSYPGTRIAVIGALNLIYGSEMLSRLYEDRDIRTYPIQDETHLEDTILTAIREGAQTVVGGSSTCDIARLYGIPSVLIESGRESIDTAISNAINIINVSRYEKEKRKTTDNIINYSFQGILLVDRTGHIEVANRYCLEHLNQQKGPMKGRHIAEFFPELPYEALIRGEKKILSEIYRCGDKQFLMNCAPVEVEGQVTSCVITLQTIEKIMEEERAIRKRMHKQGFVAKYSFSDILHVGKTLDETIHNAEDFSAVESNILIRGETGTGKELFAQSIHNASRRKNKPFVAINCAALPDNILESELFGYVEGAFTGAAKGGKVGFFEIAHKGTLFLDEIGDISPKLQSRLLRVLQEREIIRLGSDTVIPIDVRIIAATNKDLYAEVQAGAFREDLYYRLDVLELKLPPVRQRKQDIPCLAEHFLNFEREKHACVLKGFTKGAMELLTSYDWPGNVRELRNFCERISILCKREYAEAADVLRALPNLSAPPSSVPLPTSVPNNEREELQRILLLHQGNRKETARYLGIHPSTLWRKMKRLGLE</sequence>
<dbReference type="RefSeq" id="WP_186964152.1">
    <property type="nucleotide sequence ID" value="NZ_JACOPR010000008.1"/>
</dbReference>
<accession>A0ABR7HVV9</accession>
<dbReference type="SMART" id="SM00091">
    <property type="entry name" value="PAS"/>
    <property type="match status" value="1"/>
</dbReference>
<dbReference type="Gene3D" id="3.30.450.20">
    <property type="entry name" value="PAS domain"/>
    <property type="match status" value="1"/>
</dbReference>
<protein>
    <submittedName>
        <fullName evidence="7">Sigma 54-interacting transcriptional regulator</fullName>
    </submittedName>
</protein>
<dbReference type="Gene3D" id="1.10.10.60">
    <property type="entry name" value="Homeodomain-like"/>
    <property type="match status" value="1"/>
</dbReference>
<dbReference type="InterPro" id="IPR002078">
    <property type="entry name" value="Sigma_54_int"/>
</dbReference>
<dbReference type="InterPro" id="IPR025662">
    <property type="entry name" value="Sigma_54_int_dom_ATP-bd_1"/>
</dbReference>
<evidence type="ECO:0000256" key="3">
    <source>
        <dbReference type="ARBA" id="ARBA00023015"/>
    </source>
</evidence>
<dbReference type="Pfam" id="PF00158">
    <property type="entry name" value="Sigma54_activat"/>
    <property type="match status" value="1"/>
</dbReference>
<keyword evidence="2" id="KW-0067">ATP-binding</keyword>
<dbReference type="Proteomes" id="UP000660021">
    <property type="component" value="Unassembled WGS sequence"/>
</dbReference>
<dbReference type="Gene3D" id="3.40.50.2300">
    <property type="match status" value="1"/>
</dbReference>
<dbReference type="Gene3D" id="1.10.8.60">
    <property type="match status" value="1"/>
</dbReference>
<dbReference type="InterPro" id="IPR025944">
    <property type="entry name" value="Sigma_54_int_dom_CS"/>
</dbReference>
<evidence type="ECO:0000313" key="8">
    <source>
        <dbReference type="Proteomes" id="UP000660021"/>
    </source>
</evidence>
<dbReference type="Gene3D" id="3.40.50.10660">
    <property type="entry name" value="PrpR receptor domain-like"/>
    <property type="match status" value="1"/>
</dbReference>
<evidence type="ECO:0000256" key="1">
    <source>
        <dbReference type="ARBA" id="ARBA00022741"/>
    </source>
</evidence>
<evidence type="ECO:0000256" key="5">
    <source>
        <dbReference type="ARBA" id="ARBA00023163"/>
    </source>
</evidence>
<evidence type="ECO:0000256" key="2">
    <source>
        <dbReference type="ARBA" id="ARBA00022840"/>
    </source>
</evidence>
<evidence type="ECO:0000256" key="4">
    <source>
        <dbReference type="ARBA" id="ARBA00023125"/>
    </source>
</evidence>